<dbReference type="InterPro" id="IPR028976">
    <property type="entry name" value="CheC-like_sf"/>
</dbReference>
<comment type="caution">
    <text evidence="12">The sequence shown here is derived from an EMBL/GenBank/DDBJ whole genome shotgun (WGS) entry which is preliminary data.</text>
</comment>
<proteinExistence type="inferred from homology"/>
<feature type="domain" description="Flagellar motor switch protein FliN-like C-terminal" evidence="11">
    <location>
        <begin position="232"/>
        <end position="301"/>
    </location>
</feature>
<dbReference type="GO" id="GO:0009425">
    <property type="term" value="C:bacterial-type flagellum basal body"/>
    <property type="evidence" value="ECO:0007669"/>
    <property type="project" value="UniProtKB-SubCell"/>
</dbReference>
<dbReference type="AlphaFoldDB" id="A0A7V7TUX3"/>
<reference evidence="12 13" key="1">
    <citation type="submission" date="2019-09" db="EMBL/GenBank/DDBJ databases">
        <title>YIM 132180 draft genome.</title>
        <authorList>
            <person name="Zhang K."/>
        </authorList>
    </citation>
    <scope>NUCLEOTIDE SEQUENCE [LARGE SCALE GENOMIC DNA]</scope>
    <source>
        <strain evidence="12 13">YIM 132180</strain>
    </source>
</reference>
<sequence>MSMTAERTIEAQIRSASRIEADKLPRLKLLGEAWAEAGANALGEFCASSVLIECTGVSGMTLGAGAAAAKDAGICVLAKSPKWREIGFALGDAASFDLFAEAIFGGNGKAAKAQGGPRRPATALDRRLAERCLAAFVEAANPVFADVAPLDMHPDRCLTVSIAEELDDLLPADGRAFLALAFRVTLGEAAATLRVAIPEKAFATHRRKLSTVPEKAEPPADETWAKNIQEGIQLADLEVRALLDERQITLGEVARFAVGQTIVLDATMDSLIVVECEEQRLFRGHMGMTRDAYVVRIEEKIDPTEEFIDDILAD</sequence>
<dbReference type="PANTHER" id="PTHR30034">
    <property type="entry name" value="FLAGELLAR MOTOR SWITCH PROTEIN FLIM"/>
    <property type="match status" value="1"/>
</dbReference>
<evidence type="ECO:0000256" key="9">
    <source>
        <dbReference type="ARBA" id="ARBA00023143"/>
    </source>
</evidence>
<dbReference type="InterPro" id="IPR001543">
    <property type="entry name" value="FliN-like_C"/>
</dbReference>
<dbReference type="Pfam" id="PF01052">
    <property type="entry name" value="FliMN_C"/>
    <property type="match status" value="1"/>
</dbReference>
<keyword evidence="9" id="KW-0975">Bacterial flagellum</keyword>
<evidence type="ECO:0000313" key="12">
    <source>
        <dbReference type="EMBL" id="KAB0676529.1"/>
    </source>
</evidence>
<dbReference type="Gene3D" id="2.30.330.10">
    <property type="entry name" value="SpoA-like"/>
    <property type="match status" value="1"/>
</dbReference>
<dbReference type="EMBL" id="VZDO01000022">
    <property type="protein sequence ID" value="KAB0676529.1"/>
    <property type="molecule type" value="Genomic_DNA"/>
</dbReference>
<evidence type="ECO:0000256" key="3">
    <source>
        <dbReference type="ARBA" id="ARBA00011049"/>
    </source>
</evidence>
<dbReference type="RefSeq" id="WP_150973184.1">
    <property type="nucleotide sequence ID" value="NZ_VZDO01000022.1"/>
</dbReference>
<evidence type="ECO:0000256" key="4">
    <source>
        <dbReference type="ARBA" id="ARBA00021898"/>
    </source>
</evidence>
<keyword evidence="6" id="KW-0145">Chemotaxis</keyword>
<dbReference type="PANTHER" id="PTHR30034:SF6">
    <property type="entry name" value="YOP PROTEINS TRANSLOCATION PROTEIN Q"/>
    <property type="match status" value="1"/>
</dbReference>
<dbReference type="Proteomes" id="UP000432089">
    <property type="component" value="Unassembled WGS sequence"/>
</dbReference>
<keyword evidence="13" id="KW-1185">Reference proteome</keyword>
<dbReference type="GO" id="GO:0050918">
    <property type="term" value="P:positive chemotaxis"/>
    <property type="evidence" value="ECO:0007669"/>
    <property type="project" value="TreeGrafter"/>
</dbReference>
<keyword evidence="7" id="KW-0283">Flagellar rotation</keyword>
<name>A0A7V7TUX3_9HYPH</name>
<evidence type="ECO:0000256" key="7">
    <source>
        <dbReference type="ARBA" id="ARBA00022779"/>
    </source>
</evidence>
<comment type="subcellular location">
    <subcellularLocation>
        <location evidence="1">Bacterial flagellum basal body</location>
    </subcellularLocation>
    <subcellularLocation>
        <location evidence="2">Cell membrane</location>
        <topology evidence="2">Peripheral membrane protein</topology>
    </subcellularLocation>
</comment>
<evidence type="ECO:0000256" key="10">
    <source>
        <dbReference type="ARBA" id="ARBA00025044"/>
    </source>
</evidence>
<dbReference type="InterPro" id="IPR036429">
    <property type="entry name" value="SpoA-like_sf"/>
</dbReference>
<evidence type="ECO:0000259" key="11">
    <source>
        <dbReference type="Pfam" id="PF01052"/>
    </source>
</evidence>
<protein>
    <recommendedName>
        <fullName evidence="4">Flagellar motor switch protein FliM</fullName>
    </recommendedName>
</protein>
<dbReference type="GO" id="GO:0071978">
    <property type="term" value="P:bacterial-type flagellum-dependent swarming motility"/>
    <property type="evidence" value="ECO:0007669"/>
    <property type="project" value="TreeGrafter"/>
</dbReference>
<comment type="function">
    <text evidence="10">FliM is one of three proteins (FliG, FliN, FliM) that forms the rotor-mounted switch complex (C ring), located at the base of the basal body. This complex interacts with the CheY and CheZ chemotaxis proteins, in addition to contacting components of the motor that determine the direction of flagellar rotation.</text>
</comment>
<keyword evidence="8" id="KW-0472">Membrane</keyword>
<evidence type="ECO:0000256" key="5">
    <source>
        <dbReference type="ARBA" id="ARBA00022475"/>
    </source>
</evidence>
<comment type="similarity">
    <text evidence="3">Belongs to the FliM family.</text>
</comment>
<evidence type="ECO:0000313" key="13">
    <source>
        <dbReference type="Proteomes" id="UP000432089"/>
    </source>
</evidence>
<gene>
    <name evidence="12" type="ORF">F6X38_20800</name>
</gene>
<organism evidence="12 13">
    <name type="scientific">Plantimonas leprariae</name>
    <dbReference type="NCBI Taxonomy" id="2615207"/>
    <lineage>
        <taxon>Bacteria</taxon>
        <taxon>Pseudomonadati</taxon>
        <taxon>Pseudomonadota</taxon>
        <taxon>Alphaproteobacteria</taxon>
        <taxon>Hyphomicrobiales</taxon>
        <taxon>Aurantimonadaceae</taxon>
        <taxon>Plantimonas</taxon>
    </lineage>
</organism>
<evidence type="ECO:0000256" key="1">
    <source>
        <dbReference type="ARBA" id="ARBA00004117"/>
    </source>
</evidence>
<evidence type="ECO:0000256" key="6">
    <source>
        <dbReference type="ARBA" id="ARBA00022500"/>
    </source>
</evidence>
<dbReference type="Gene3D" id="3.40.1550.10">
    <property type="entry name" value="CheC-like"/>
    <property type="match status" value="1"/>
</dbReference>
<dbReference type="SUPFAM" id="SSF101801">
    <property type="entry name" value="Surface presentation of antigens (SPOA)"/>
    <property type="match status" value="1"/>
</dbReference>
<evidence type="ECO:0000256" key="8">
    <source>
        <dbReference type="ARBA" id="ARBA00023136"/>
    </source>
</evidence>
<evidence type="ECO:0000256" key="2">
    <source>
        <dbReference type="ARBA" id="ARBA00004202"/>
    </source>
</evidence>
<dbReference type="GO" id="GO:0005886">
    <property type="term" value="C:plasma membrane"/>
    <property type="evidence" value="ECO:0007669"/>
    <property type="project" value="UniProtKB-SubCell"/>
</dbReference>
<accession>A0A7V7TUX3</accession>
<keyword evidence="5" id="KW-1003">Cell membrane</keyword>